<dbReference type="AlphaFoldDB" id="A0A8X7YL69"/>
<dbReference type="EMBL" id="JAAWWB010000029">
    <property type="protein sequence ID" value="KAG6747205.1"/>
    <property type="molecule type" value="Genomic_DNA"/>
</dbReference>
<comment type="caution">
    <text evidence="1">The sequence shown here is derived from an EMBL/GenBank/DDBJ whole genome shotgun (WGS) entry which is preliminary data.</text>
</comment>
<evidence type="ECO:0000313" key="1">
    <source>
        <dbReference type="EMBL" id="KAG6747205.1"/>
    </source>
</evidence>
<evidence type="ECO:0000313" key="2">
    <source>
        <dbReference type="Proteomes" id="UP000886885"/>
    </source>
</evidence>
<name>A0A8X7YL69_POPTO</name>
<reference evidence="1" key="1">
    <citation type="journal article" date="2020" name="bioRxiv">
        <title>Hybrid origin of Populus tomentosa Carr. identified through genome sequencing and phylogenomic analysis.</title>
        <authorList>
            <person name="An X."/>
            <person name="Gao K."/>
            <person name="Chen Z."/>
            <person name="Li J."/>
            <person name="Yang X."/>
            <person name="Yang X."/>
            <person name="Zhou J."/>
            <person name="Guo T."/>
            <person name="Zhao T."/>
            <person name="Huang S."/>
            <person name="Miao D."/>
            <person name="Khan W.U."/>
            <person name="Rao P."/>
            <person name="Ye M."/>
            <person name="Lei B."/>
            <person name="Liao W."/>
            <person name="Wang J."/>
            <person name="Ji L."/>
            <person name="Li Y."/>
            <person name="Guo B."/>
            <person name="Mustafa N.S."/>
            <person name="Li S."/>
            <person name="Yun Q."/>
            <person name="Keller S.R."/>
            <person name="Mao J."/>
            <person name="Zhang R."/>
            <person name="Strauss S.H."/>
        </authorList>
    </citation>
    <scope>NUCLEOTIDE SEQUENCE</scope>
    <source>
        <strain evidence="1">GM15</strain>
        <tissue evidence="1">Leaf</tissue>
    </source>
</reference>
<sequence>MTQELFLSVLLRSSPDMSALISELGSGVSSLAAFDDAIGKTGQFDSQEGISLGYCLMINCVFQMDTEFDDLMLQERNNCDRKFKIEVKLAMRMVLHSALLIMLDRETEMVIELTDMSFLCRLNGFKAWREELNEQKVKYPLTLNTSGEEILLQYAIQGGLGAMGASIANSDVIAMDMDGDPLKESEILSDMWKFAEACGIPASHVTRKDDVRAAIQDLACWM</sequence>
<gene>
    <name evidence="1" type="ORF">POTOM_049586</name>
</gene>
<organism evidence="1 2">
    <name type="scientific">Populus tomentosa</name>
    <name type="common">Chinese white poplar</name>
    <dbReference type="NCBI Taxonomy" id="118781"/>
    <lineage>
        <taxon>Eukaryota</taxon>
        <taxon>Viridiplantae</taxon>
        <taxon>Streptophyta</taxon>
        <taxon>Embryophyta</taxon>
        <taxon>Tracheophyta</taxon>
        <taxon>Spermatophyta</taxon>
        <taxon>Magnoliopsida</taxon>
        <taxon>eudicotyledons</taxon>
        <taxon>Gunneridae</taxon>
        <taxon>Pentapetalae</taxon>
        <taxon>rosids</taxon>
        <taxon>fabids</taxon>
        <taxon>Malpighiales</taxon>
        <taxon>Salicaceae</taxon>
        <taxon>Saliceae</taxon>
        <taxon>Populus</taxon>
    </lineage>
</organism>
<proteinExistence type="predicted"/>
<protein>
    <submittedName>
        <fullName evidence="1">Uncharacterized protein</fullName>
    </submittedName>
</protein>
<dbReference type="Proteomes" id="UP000886885">
    <property type="component" value="Chromosome 15A"/>
</dbReference>
<accession>A0A8X7YL69</accession>
<keyword evidence="2" id="KW-1185">Reference proteome</keyword>